<dbReference type="InterPro" id="IPR001590">
    <property type="entry name" value="Peptidase_M12B"/>
</dbReference>
<dbReference type="GO" id="GO:0004222">
    <property type="term" value="F:metalloendopeptidase activity"/>
    <property type="evidence" value="ECO:0007669"/>
    <property type="project" value="InterPro"/>
</dbReference>
<feature type="domain" description="Peptidase M12B" evidence="9">
    <location>
        <begin position="279"/>
        <end position="529"/>
    </location>
</feature>
<comment type="caution">
    <text evidence="4">Lacks conserved residue(s) required for the propagation of feature annotation.</text>
</comment>
<dbReference type="SUPFAM" id="SSF57552">
    <property type="entry name" value="Blood coagulation inhibitor (disintegrin)"/>
    <property type="match status" value="1"/>
</dbReference>
<accession>A0A1J1I5P2</accession>
<dbReference type="OrthoDB" id="2149267at2759"/>
<dbReference type="InterPro" id="IPR049038">
    <property type="entry name" value="ADAM10_Cys-rich"/>
</dbReference>
<dbReference type="GO" id="GO:0007219">
    <property type="term" value="P:Notch signaling pathway"/>
    <property type="evidence" value="ECO:0007669"/>
    <property type="project" value="TreeGrafter"/>
</dbReference>
<dbReference type="STRING" id="568069.A0A1J1I5P2"/>
<feature type="transmembrane region" description="Helical" evidence="6">
    <location>
        <begin position="779"/>
        <end position="802"/>
    </location>
</feature>
<feature type="binding site" evidence="4">
    <location>
        <position position="479"/>
    </location>
    <ligand>
        <name>Zn(2+)</name>
        <dbReference type="ChEBI" id="CHEBI:29105"/>
        <note>catalytic</note>
    </ligand>
</feature>
<feature type="signal peptide" evidence="7">
    <location>
        <begin position="1"/>
        <end position="20"/>
    </location>
</feature>
<proteinExistence type="predicted"/>
<keyword evidence="11" id="KW-1185">Reference proteome</keyword>
<dbReference type="PROSITE" id="PS50215">
    <property type="entry name" value="ADAM_MEPRO"/>
    <property type="match status" value="1"/>
</dbReference>
<dbReference type="Pfam" id="PF00200">
    <property type="entry name" value="Disintegrin"/>
    <property type="match status" value="1"/>
</dbReference>
<evidence type="ECO:0000259" key="9">
    <source>
        <dbReference type="PROSITE" id="PS50215"/>
    </source>
</evidence>
<feature type="chain" id="PRO_5012430231" description="ADAM10 endopeptidase" evidence="7">
    <location>
        <begin position="21"/>
        <end position="931"/>
    </location>
</feature>
<dbReference type="GO" id="GO:0046872">
    <property type="term" value="F:metal ion binding"/>
    <property type="evidence" value="ECO:0007669"/>
    <property type="project" value="UniProtKB-KW"/>
</dbReference>
<dbReference type="EMBL" id="CVRI01000038">
    <property type="protein sequence ID" value="CRK94254.1"/>
    <property type="molecule type" value="Genomic_DNA"/>
</dbReference>
<keyword evidence="6" id="KW-1133">Transmembrane helix</keyword>
<dbReference type="SMART" id="SM00050">
    <property type="entry name" value="DISIN"/>
    <property type="match status" value="1"/>
</dbReference>
<keyword evidence="6" id="KW-0472">Membrane</keyword>
<dbReference type="Gene3D" id="3.40.390.10">
    <property type="entry name" value="Collagenase (Catalytic Domain)"/>
    <property type="match status" value="1"/>
</dbReference>
<evidence type="ECO:0000313" key="10">
    <source>
        <dbReference type="EMBL" id="CRK94254.1"/>
    </source>
</evidence>
<dbReference type="SUPFAM" id="SSF55486">
    <property type="entry name" value="Metalloproteases ('zincins'), catalytic domain"/>
    <property type="match status" value="1"/>
</dbReference>
<dbReference type="InterPro" id="IPR036436">
    <property type="entry name" value="Disintegrin_dom_sf"/>
</dbReference>
<evidence type="ECO:0000256" key="2">
    <source>
        <dbReference type="ARBA" id="ARBA00012332"/>
    </source>
</evidence>
<dbReference type="GO" id="GO:0006509">
    <property type="term" value="P:membrane protein ectodomain proteolysis"/>
    <property type="evidence" value="ECO:0007669"/>
    <property type="project" value="TreeGrafter"/>
</dbReference>
<dbReference type="Proteomes" id="UP000183832">
    <property type="component" value="Unassembled WGS sequence"/>
</dbReference>
<keyword evidence="3" id="KW-0165">Cleavage on pair of basic residues</keyword>
<keyword evidence="4" id="KW-0862">Zinc</keyword>
<evidence type="ECO:0000259" key="8">
    <source>
        <dbReference type="PROSITE" id="PS50214"/>
    </source>
</evidence>
<dbReference type="InterPro" id="IPR051489">
    <property type="entry name" value="ADAM_Metalloproteinase"/>
</dbReference>
<keyword evidence="7" id="KW-0732">Signal</keyword>
<protein>
    <recommendedName>
        <fullName evidence="2">ADAM10 endopeptidase</fullName>
        <ecNumber evidence="2">3.4.24.81</ecNumber>
    </recommendedName>
</protein>
<keyword evidence="4" id="KW-0479">Metal-binding</keyword>
<dbReference type="Gene3D" id="4.10.70.10">
    <property type="entry name" value="Disintegrin domain"/>
    <property type="match status" value="1"/>
</dbReference>
<gene>
    <name evidence="10" type="ORF">CLUMA_CG007769</name>
</gene>
<feature type="domain" description="Disintegrin" evidence="8">
    <location>
        <begin position="546"/>
        <end position="652"/>
    </location>
</feature>
<dbReference type="Pfam" id="PF21299">
    <property type="entry name" value="ADAM10_Cys-rich"/>
    <property type="match status" value="1"/>
</dbReference>
<evidence type="ECO:0000313" key="11">
    <source>
        <dbReference type="Proteomes" id="UP000183832"/>
    </source>
</evidence>
<feature type="binding site" evidence="4">
    <location>
        <position position="475"/>
    </location>
    <ligand>
        <name>Zn(2+)</name>
        <dbReference type="ChEBI" id="CHEBI:29105"/>
        <note>catalytic</note>
    </ligand>
</feature>
<feature type="region of interest" description="Disordered" evidence="5">
    <location>
        <begin position="807"/>
        <end position="931"/>
    </location>
</feature>
<evidence type="ECO:0000256" key="3">
    <source>
        <dbReference type="ARBA" id="ARBA00022685"/>
    </source>
</evidence>
<evidence type="ECO:0000256" key="4">
    <source>
        <dbReference type="PROSITE-ProRule" id="PRU00276"/>
    </source>
</evidence>
<feature type="compositionally biased region" description="Basic and acidic residues" evidence="5">
    <location>
        <begin position="902"/>
        <end position="916"/>
    </location>
</feature>
<organism evidence="10 11">
    <name type="scientific">Clunio marinus</name>
    <dbReference type="NCBI Taxonomy" id="568069"/>
    <lineage>
        <taxon>Eukaryota</taxon>
        <taxon>Metazoa</taxon>
        <taxon>Ecdysozoa</taxon>
        <taxon>Arthropoda</taxon>
        <taxon>Hexapoda</taxon>
        <taxon>Insecta</taxon>
        <taxon>Pterygota</taxon>
        <taxon>Neoptera</taxon>
        <taxon>Endopterygota</taxon>
        <taxon>Diptera</taxon>
        <taxon>Nematocera</taxon>
        <taxon>Chironomoidea</taxon>
        <taxon>Chironomidae</taxon>
        <taxon>Clunio</taxon>
    </lineage>
</organism>
<reference evidence="10 11" key="1">
    <citation type="submission" date="2015-04" db="EMBL/GenBank/DDBJ databases">
        <authorList>
            <person name="Syromyatnikov M.Y."/>
            <person name="Popov V.N."/>
        </authorList>
    </citation>
    <scope>NUCLEOTIDE SEQUENCE [LARGE SCALE GENOMIC DNA]</scope>
</reference>
<feature type="binding site" evidence="4">
    <location>
        <position position="485"/>
    </location>
    <ligand>
        <name>Zn(2+)</name>
        <dbReference type="ChEBI" id="CHEBI:29105"/>
        <note>catalytic</note>
    </ligand>
</feature>
<feature type="compositionally biased region" description="Low complexity" evidence="5">
    <location>
        <begin position="860"/>
        <end position="878"/>
    </location>
</feature>
<evidence type="ECO:0000256" key="6">
    <source>
        <dbReference type="SAM" id="Phobius"/>
    </source>
</evidence>
<dbReference type="EC" id="3.4.24.81" evidence="2"/>
<dbReference type="GO" id="GO:0005886">
    <property type="term" value="C:plasma membrane"/>
    <property type="evidence" value="ECO:0007669"/>
    <property type="project" value="TreeGrafter"/>
</dbReference>
<evidence type="ECO:0000256" key="7">
    <source>
        <dbReference type="SAM" id="SignalP"/>
    </source>
</evidence>
<dbReference type="AlphaFoldDB" id="A0A1J1I5P2"/>
<evidence type="ECO:0000256" key="1">
    <source>
        <dbReference type="ARBA" id="ARBA00001809"/>
    </source>
</evidence>
<dbReference type="InterPro" id="IPR001762">
    <property type="entry name" value="Disintegrin_dom"/>
</dbReference>
<dbReference type="Pfam" id="PF13574">
    <property type="entry name" value="Reprolysin_2"/>
    <property type="match status" value="1"/>
</dbReference>
<dbReference type="InterPro" id="IPR024079">
    <property type="entry name" value="MetalloPept_cat_dom_sf"/>
</dbReference>
<comment type="catalytic activity">
    <reaction evidence="1">
        <text>Endopeptidase of broad specificity.</text>
        <dbReference type="EC" id="3.4.24.81"/>
    </reaction>
</comment>
<feature type="active site" evidence="4">
    <location>
        <position position="476"/>
    </location>
</feature>
<name>A0A1J1I5P2_9DIPT</name>
<evidence type="ECO:0000256" key="5">
    <source>
        <dbReference type="SAM" id="MobiDB-lite"/>
    </source>
</evidence>
<sequence length="931" mass="105449">MKTKCGLIALMWLIIPFLETGETGYVKESGKRLNEYISHYETLNYDIKQLHAKHSRAKRAIGEDEHVHLKFTAHGEHFHLRLKRDLTTFSDKLEILHTENGKESRRQLDTSHVYDGSVLGDKESFVHGSIDSDGIFHGRIITSKDSYFIEKAHYYFPNHSRIHDNFHSVIYKDKHVNDPYKTKRTVHPNGCGLTGDVSQWMDLVQNSVEDEIEFVPIKAEEDLNVNATAEKIKNQYEHVNNRIYDDDNFHHHNHHDKYSEEINKRSKRAATAARYQERNTCSLYIQTDPLIWRHIRESIPDHNDPNRAAIVDEKAKEEILSLVAHHVAAVNFIYRNTKFDGRVEHRNIRFEVQRIKIDDDAACSVHYRGEPNQFCMENIDVSNFLNLHSLGNHEIFCLAYVFTYRDFTGGTLGLAWVASASGASGGICEKYKSYTETTSQGMYQSTRRSLNTGIITFVNYNSRVPPKVSQLTLAHEIGHNFGSPHDYPAECRPGGPPGNFIMFSSATSGDRPNNSKFSQCSIRNISNVLDAIDDAKKRNCFKVSEGAFCGNKIVEIGEECDCGFNDDECRDRCCYPRIVSEYDLALNSSAKGCSRRARTQCSPSQGPCCDPNSCAFVPEKVRAKCREESECSWSSMCNGTTSECPDPKPRQDKTKCNNGTQLCISGECSGSICLSWNKTECFLSSTQTGFDKRRLCELACQNGNDSSSCRSTSEFGHLYGLPKEGISLRPGAPCDNFQGYCDVFLKCRAVDADGPLLRLKKLLLNHETLHTLKQYVIDNWYLCVFSGIMFLIFMGIFIKCCAVHTPSNNPKKAPARRISDTLRRPMNTLRRMRHPANVARSIPPPGHGERRSGPAHGGRRSNQSRSGQQQQTRPSQHGYNNQSGRVRADAPLIPVQGYSRRSQHDPYAEGYNERQQCEMQLRYPQPGNAKA</sequence>
<dbReference type="PROSITE" id="PS50214">
    <property type="entry name" value="DISINTEGRIN_2"/>
    <property type="match status" value="1"/>
</dbReference>
<dbReference type="PANTHER" id="PTHR45702">
    <property type="entry name" value="ADAM10/ADAM17 METALLOPEPTIDASE FAMILY MEMBER"/>
    <property type="match status" value="1"/>
</dbReference>
<keyword evidence="6" id="KW-0812">Transmembrane</keyword>
<dbReference type="PANTHER" id="PTHR45702:SF2">
    <property type="entry name" value="KUZBANIAN, ISOFORM A"/>
    <property type="match status" value="1"/>
</dbReference>